<dbReference type="Proteomes" id="UP000285349">
    <property type="component" value="Unassembled WGS sequence"/>
</dbReference>
<dbReference type="GO" id="GO:0006538">
    <property type="term" value="P:L-glutamate catabolic process"/>
    <property type="evidence" value="ECO:0007669"/>
    <property type="project" value="InterPro"/>
</dbReference>
<dbReference type="Pfam" id="PF21079">
    <property type="entry name" value="GDH_HM2"/>
    <property type="match status" value="1"/>
</dbReference>
<feature type="domain" description="NAD-glutamate dehydrogenase ACT2" evidence="5">
    <location>
        <begin position="407"/>
        <end position="496"/>
    </location>
</feature>
<dbReference type="Pfam" id="PF21075">
    <property type="entry name" value="GDH_ACT1"/>
    <property type="match status" value="1"/>
</dbReference>
<dbReference type="InterPro" id="IPR049056">
    <property type="entry name" value="NAD_Glu_DH_HM3"/>
</dbReference>
<dbReference type="InterPro" id="IPR049058">
    <property type="entry name" value="NAD_Glu_DH_HM2"/>
</dbReference>
<dbReference type="RefSeq" id="WP_123514386.1">
    <property type="nucleotide sequence ID" value="NZ_MOBQ01000035.1"/>
</dbReference>
<evidence type="ECO:0000259" key="2">
    <source>
        <dbReference type="Pfam" id="PF05088"/>
    </source>
</evidence>
<dbReference type="Pfam" id="PF21074">
    <property type="entry name" value="GDH_C"/>
    <property type="match status" value="1"/>
</dbReference>
<dbReference type="SUPFAM" id="SSF53223">
    <property type="entry name" value="Aminoacid dehydrogenase-like, N-terminal domain"/>
    <property type="match status" value="1"/>
</dbReference>
<dbReference type="InterPro" id="IPR046346">
    <property type="entry name" value="Aminoacid_DH-like_N_sf"/>
</dbReference>
<dbReference type="Pfam" id="PF21078">
    <property type="entry name" value="GDH_HM3"/>
    <property type="match status" value="1"/>
</dbReference>
<reference evidence="7 8" key="1">
    <citation type="submission" date="2016-10" db="EMBL/GenBank/DDBJ databases">
        <title>Comparative genome analysis of multiple Pseudomonas spp. focuses on biocontrol and plant growth promoting traits.</title>
        <authorList>
            <person name="Tao X.-Y."/>
            <person name="Taylor C.G."/>
        </authorList>
    </citation>
    <scope>NUCLEOTIDE SEQUENCE [LARGE SCALE GENOMIC DNA]</scope>
    <source>
        <strain evidence="7 8">37A10</strain>
    </source>
</reference>
<dbReference type="InterPro" id="IPR049064">
    <property type="entry name" value="NAD_Glu_DH_ACT3"/>
</dbReference>
<dbReference type="InterPro" id="IPR049059">
    <property type="entry name" value="NAD_Glu_DH_HM1"/>
</dbReference>
<dbReference type="PANTHER" id="PTHR43403:SF1">
    <property type="entry name" value="NAD-SPECIFIC GLUTAMATE DEHYDROGENASE"/>
    <property type="match status" value="1"/>
</dbReference>
<dbReference type="InterPro" id="IPR007780">
    <property type="entry name" value="NAD_Glu_DH_bac"/>
</dbReference>
<protein>
    <submittedName>
        <fullName evidence="7">NAD-glutamate dehydrogenase</fullName>
    </submittedName>
</protein>
<evidence type="ECO:0000256" key="1">
    <source>
        <dbReference type="ARBA" id="ARBA00023002"/>
    </source>
</evidence>
<dbReference type="GO" id="GO:0004069">
    <property type="term" value="F:L-aspartate:2-oxoglutarate aminotransferase activity"/>
    <property type="evidence" value="ECO:0007669"/>
    <property type="project" value="InterPro"/>
</dbReference>
<dbReference type="InterPro" id="IPR049062">
    <property type="entry name" value="NAD_Glu_DH_ACT2"/>
</dbReference>
<dbReference type="Pfam" id="PF21076">
    <property type="entry name" value="GDH_ACT2"/>
    <property type="match status" value="1"/>
</dbReference>
<evidence type="ECO:0000313" key="8">
    <source>
        <dbReference type="Proteomes" id="UP000285349"/>
    </source>
</evidence>
<dbReference type="InterPro" id="IPR048381">
    <property type="entry name" value="GDH_C"/>
</dbReference>
<evidence type="ECO:0000259" key="6">
    <source>
        <dbReference type="Pfam" id="PF21077"/>
    </source>
</evidence>
<dbReference type="Gene3D" id="3.40.50.720">
    <property type="entry name" value="NAD(P)-binding Rossmann-like Domain"/>
    <property type="match status" value="1"/>
</dbReference>
<dbReference type="OrthoDB" id="9758052at2"/>
<proteinExistence type="predicted"/>
<dbReference type="InterPro" id="IPR024727">
    <property type="entry name" value="NAD_Glu_DH_N_ACT1"/>
</dbReference>
<evidence type="ECO:0000259" key="4">
    <source>
        <dbReference type="Pfam" id="PF21075"/>
    </source>
</evidence>
<dbReference type="PIRSF" id="PIRSF036761">
    <property type="entry name" value="GDH_Mll4104"/>
    <property type="match status" value="1"/>
</dbReference>
<evidence type="ECO:0000259" key="5">
    <source>
        <dbReference type="Pfam" id="PF21076"/>
    </source>
</evidence>
<evidence type="ECO:0000313" key="7">
    <source>
        <dbReference type="EMBL" id="RON40829.1"/>
    </source>
</evidence>
<accession>A0A423JT23</accession>
<feature type="domain" description="NAD-glutamate dehydrogenase ACT3" evidence="6">
    <location>
        <begin position="552"/>
        <end position="631"/>
    </location>
</feature>
<comment type="caution">
    <text evidence="7">The sequence shown here is derived from an EMBL/GenBank/DDBJ whole genome shotgun (WGS) entry which is preliminary data.</text>
</comment>
<dbReference type="GO" id="GO:0004352">
    <property type="term" value="F:glutamate dehydrogenase (NAD+) activity"/>
    <property type="evidence" value="ECO:0007669"/>
    <property type="project" value="InterPro"/>
</dbReference>
<dbReference type="PANTHER" id="PTHR43403">
    <property type="entry name" value="NAD-SPECIFIC GLUTAMATE DEHYDROGENASE"/>
    <property type="match status" value="1"/>
</dbReference>
<dbReference type="InterPro" id="IPR028971">
    <property type="entry name" value="NAD-GDH_cat"/>
</dbReference>
<dbReference type="Pfam" id="PF05088">
    <property type="entry name" value="Bac_GDH_CD"/>
    <property type="match status" value="1"/>
</dbReference>
<organism evidence="7 8">
    <name type="scientific">Pseudomonas frederiksbergensis</name>
    <dbReference type="NCBI Taxonomy" id="104087"/>
    <lineage>
        <taxon>Bacteria</taxon>
        <taxon>Pseudomonadati</taxon>
        <taxon>Pseudomonadota</taxon>
        <taxon>Gammaproteobacteria</taxon>
        <taxon>Pseudomonadales</taxon>
        <taxon>Pseudomonadaceae</taxon>
        <taxon>Pseudomonas</taxon>
    </lineage>
</organism>
<dbReference type="Pfam" id="PF21073">
    <property type="entry name" value="GDH_HM1"/>
    <property type="match status" value="1"/>
</dbReference>
<feature type="domain" description="NAD-glutamate dehydrogenase N-terminal ACT1" evidence="4">
    <location>
        <begin position="35"/>
        <end position="178"/>
    </location>
</feature>
<gene>
    <name evidence="7" type="ORF">BK666_25370</name>
</gene>
<dbReference type="EMBL" id="MOBQ01000035">
    <property type="protein sequence ID" value="RON40829.1"/>
    <property type="molecule type" value="Genomic_DNA"/>
</dbReference>
<dbReference type="InterPro" id="IPR036291">
    <property type="entry name" value="NAD(P)-bd_dom_sf"/>
</dbReference>
<dbReference type="Pfam" id="PF21077">
    <property type="entry name" value="GDH_ACT3"/>
    <property type="match status" value="1"/>
</dbReference>
<feature type="domain" description="NAD-glutamate dehydrogenase catalytic" evidence="2">
    <location>
        <begin position="733"/>
        <end position="1227"/>
    </location>
</feature>
<evidence type="ECO:0000259" key="3">
    <source>
        <dbReference type="Pfam" id="PF21074"/>
    </source>
</evidence>
<sequence>MAFFTAASKADFQHQLQAALAQHISEQALPQVALFAEQFFGIISLDELTQRRLSDLAGCTLSAWRLLERFDHAQPQVRVYNPDYERHGWQSTHTAVEVLHHDLPFLVDSVRTELNRRGYSIHTLQTTVLSVRRGSKGELLEILPKGTQGEGILQESLMYLEIDRCANAAELNVLSKELEQVLGEVRVAVADFEPMKDKVQEILTGLDNSQFKVDPQEKAEIKSFLEWLVGNHFTFLGYEEFVVSDQADGGHIEYDQSSFLGLTKLLRTGLTYEDLRIEDYAVNYLREPTLLSFAKAAHPSRVHRPAYPDYVSIREIDADGKVIKECRFMGLYTSSVYGESVRVIPYIRRKVEEIERRSGFQAKAHLGKELAQVVEVLPRDDLFQTPVDELFSTVMSIVQIQERNKIRVFLRKDPYGRFCYCLAYVPRDIYSTEVRQKIQQVLMDRLKASDCEFWTFFSESVLARVQLILRVDPKNRLDIDPVLLEKEVVQACRSWQDDYASLVVESFGEAHGTNVLADFPKGFPAGYRERFAAHSAVVDMQHLLSLTEKNPLVMSFYQPLGQVSGQRELHCKLYHADTPLALSDVLPILENLGLRVLGEFPYRLRHNNGREFWIHDFAFTAAEGLELDIQQLNDTLQDAFVHIVRGDAENDAFNRLVLTAGLPWRDVALLRAYARYMKQIRLGFDLGYIATTLTNHTDIARELTRLFKTRFYLARKLGTDDLEDKQQRLEHAILAALDDVQVLNEDRILRRYLDLIKATLRTNFYQTDARGQNKSYFSFKFNPHQIPELPKPVPKFEIFVYSPRVEGVHLRFGNVARGGLRWSDREEDYRTEVLGLVKAQQVKNSVIVPVGAKGGFLPRRLPLGGGRDEIAAEGIACYRIFISGLLDITDNLKDGALVPPANVVRHDDDDPYLVVAADKGTATFSDIANGIAIDYGFWLGDAFASGGSAGYDHKKMGITAKGAWVGVQRHFRERGINVQEDSITVVGVGDMAGDVFGNGLLMSDKLQLVAAFNHLHIFIDPNPQPANSFVERQRLFDLPRSAWTDYDTSIMSEGGGIFSRSAKSIAISPQMKERFDIKADKLTPTELLNALLKAPVDLLWNGGIGTYVKASTESHADVGDKANDALRVNGNELRCKVVGEGGNLGMTQLGRVEFGLNGGGSNTDFIDNAGGVDCSDHEVNIKILLNEVVQAGDMTDKQRNQLLASMTDEVGNLVLGNNYKQTQALSLAARRAFVRIAEYKRLMNDLEGRGKLDRAIEFLPNEEVLSERVAAGHGLTRAELSVLISYSKIDLKEALLNSQVPDDDYLTRDMETAFPPSLVSKFSEAMRRHRLKREIVSTQIANDLVNHMGITFVQRLKESTGMSPANVAGAYVIVRDIFHLPHWFRQIEALDYQVSADVQLELMDELMRLGRRATRWFLRARRNEQNAARDVAHFGPHLKELGLKLDELLSGEIHENWQTRYEAYVEAGVPELLARMVAGTSHLYTLLPIIEAADVTGQNPADVAKAYFAVGSALDITWYLQQISALPVENNWQALAREAFRDDVDWQQRAITISVLQQGDGTQDVETRLALWMEEHEGMIERWRAMLVEIRAASGTDYAMYAVANRELLDLALSGQAVVPVVAALELEPAA</sequence>
<keyword evidence="1" id="KW-0560">Oxidoreductase</keyword>
<feature type="domain" description="NAD-specific glutamate dehydrogenase C-terminal" evidence="3">
    <location>
        <begin position="1272"/>
        <end position="1609"/>
    </location>
</feature>
<dbReference type="SUPFAM" id="SSF51735">
    <property type="entry name" value="NAD(P)-binding Rossmann-fold domains"/>
    <property type="match status" value="1"/>
</dbReference>
<name>A0A423JT23_9PSED</name>